<evidence type="ECO:0000313" key="2">
    <source>
        <dbReference type="Proteomes" id="UP000009138"/>
    </source>
</evidence>
<gene>
    <name evidence="1" type="ORF">RO3G_15855</name>
</gene>
<keyword evidence="2" id="KW-1185">Reference proteome</keyword>
<dbReference type="InParanoid" id="I1CRR4"/>
<dbReference type="VEuPathDB" id="FungiDB:RO3G_15855"/>
<accession>I1CRR4</accession>
<dbReference type="RefSeq" id="XP_067526540.1">
    <property type="nucleotide sequence ID" value="XM_067670439.1"/>
</dbReference>
<dbReference type="GeneID" id="93622820"/>
<name>I1CRR4_RHIO9</name>
<organism evidence="1 2">
    <name type="scientific">Rhizopus delemar (strain RA 99-880 / ATCC MYA-4621 / FGSC 9543 / NRRL 43880)</name>
    <name type="common">Mucormycosis agent</name>
    <name type="synonym">Rhizopus arrhizus var. delemar</name>
    <dbReference type="NCBI Taxonomy" id="246409"/>
    <lineage>
        <taxon>Eukaryota</taxon>
        <taxon>Fungi</taxon>
        <taxon>Fungi incertae sedis</taxon>
        <taxon>Mucoromycota</taxon>
        <taxon>Mucoromycotina</taxon>
        <taxon>Mucoromycetes</taxon>
        <taxon>Mucorales</taxon>
        <taxon>Mucorineae</taxon>
        <taxon>Rhizopodaceae</taxon>
        <taxon>Rhizopus</taxon>
    </lineage>
</organism>
<dbReference type="Proteomes" id="UP000009138">
    <property type="component" value="Unassembled WGS sequence"/>
</dbReference>
<dbReference type="EMBL" id="CH476748">
    <property type="protein sequence ID" value="EIE91144.1"/>
    <property type="molecule type" value="Genomic_DNA"/>
</dbReference>
<dbReference type="AlphaFoldDB" id="I1CRR4"/>
<reference evidence="1 2" key="1">
    <citation type="journal article" date="2009" name="PLoS Genet.">
        <title>Genomic analysis of the basal lineage fungus Rhizopus oryzae reveals a whole-genome duplication.</title>
        <authorList>
            <person name="Ma L.-J."/>
            <person name="Ibrahim A.S."/>
            <person name="Skory C."/>
            <person name="Grabherr M.G."/>
            <person name="Burger G."/>
            <person name="Butler M."/>
            <person name="Elias M."/>
            <person name="Idnurm A."/>
            <person name="Lang B.F."/>
            <person name="Sone T."/>
            <person name="Abe A."/>
            <person name="Calvo S.E."/>
            <person name="Corrochano L.M."/>
            <person name="Engels R."/>
            <person name="Fu J."/>
            <person name="Hansberg W."/>
            <person name="Kim J.-M."/>
            <person name="Kodira C.D."/>
            <person name="Koehrsen M.J."/>
            <person name="Liu B."/>
            <person name="Miranda-Saavedra D."/>
            <person name="O'Leary S."/>
            <person name="Ortiz-Castellanos L."/>
            <person name="Poulter R."/>
            <person name="Rodriguez-Romero J."/>
            <person name="Ruiz-Herrera J."/>
            <person name="Shen Y.-Q."/>
            <person name="Zeng Q."/>
            <person name="Galagan J."/>
            <person name="Birren B.W."/>
            <person name="Cuomo C.A."/>
            <person name="Wickes B.L."/>
        </authorList>
    </citation>
    <scope>NUCLEOTIDE SEQUENCE [LARGE SCALE GENOMIC DNA]</scope>
    <source>
        <strain evidence="2">RA 99-880 / ATCC MYA-4621 / FGSC 9543 / NRRL 43880</strain>
    </source>
</reference>
<proteinExistence type="predicted"/>
<sequence length="87" mass="9844">MNVLGHHTLSGIKGNSIYIEHSDKISSFKPSTVTKWVKGIIQSSGIDIAQYNAHTIRLALTIKAIEEKSFYLNCQETCEMESKFKHF</sequence>
<protein>
    <submittedName>
        <fullName evidence="1">Uncharacterized protein</fullName>
    </submittedName>
</protein>
<evidence type="ECO:0000313" key="1">
    <source>
        <dbReference type="EMBL" id="EIE91144.1"/>
    </source>
</evidence>